<evidence type="ECO:0000256" key="4">
    <source>
        <dbReference type="ARBA" id="ARBA00023295"/>
    </source>
</evidence>
<dbReference type="Proteomes" id="UP000183700">
    <property type="component" value="Unassembled WGS sequence"/>
</dbReference>
<dbReference type="InterPro" id="IPR018053">
    <property type="entry name" value="Glyco_hydro_32_AS"/>
</dbReference>
<dbReference type="GO" id="GO:0004564">
    <property type="term" value="F:beta-fructofuranosidase activity"/>
    <property type="evidence" value="ECO:0007669"/>
    <property type="project" value="UniProtKB-EC"/>
</dbReference>
<dbReference type="STRING" id="319970.RV00_GL001737"/>
<comment type="caution">
    <text evidence="6">The sequence shown here is derived from an EMBL/GenBank/DDBJ whole genome shotgun (WGS) entry which is preliminary data.</text>
</comment>
<dbReference type="InterPro" id="IPR001362">
    <property type="entry name" value="Glyco_hydro_32"/>
</dbReference>
<feature type="domain" description="Glycosyl hydrolase family 32 N-terminal" evidence="5">
    <location>
        <begin position="29"/>
        <end position="322"/>
    </location>
</feature>
<name>A0A1L8SWN5_9ENTE</name>
<dbReference type="Pfam" id="PF00251">
    <property type="entry name" value="Glyco_hydro_32N"/>
    <property type="match status" value="1"/>
</dbReference>
<dbReference type="PANTHER" id="PTHR43101">
    <property type="entry name" value="BETA-FRUCTOSIDASE"/>
    <property type="match status" value="1"/>
</dbReference>
<dbReference type="SMART" id="SM00640">
    <property type="entry name" value="Glyco_32"/>
    <property type="match status" value="1"/>
</dbReference>
<sequence length="485" mass="55839">MKNKANEANQYIETHRALAAKTSHQPILHFTPSLGWMNDPNGLIFFKGEYHLFYQYHPYQTKWHQMYWGHAVSHDLITWQELQIALAPSEVYEDSPEGGCFSGTAIEHEGTLYLFYTAVAKNTAGQLIQKQCVAMSQDGRHFSKYENNPIIQNDSLGKENPHFRDPKVWQKDHTFYMLVGVSQDHVGKLILYRSENLLEWTLMDVAFEEPNAWMLECPDFYELDGKDVLTFSPVGIKNEYSSYLIGRMDYDKGRFQVEKRGILDYGVDFYAPQTFLTPEGERYIIGWQNGWEWMDEWNGFGELTENSWCGAMSIPRKLKRKGDRLHALLPEKISQLKAAETVIYDTQTDGYQKLVSTIQKPTLIELSLEAGKIPITLVFKDKRTGQIDVFTIEEHLSYHSEGNPLGRKDITMPLSSKSKTLKILLDLYAIEVFDEDEGTVLSVNSFFKGTLAREFSFSCSEKARLKQVVVTELNEKQLIKRSLKG</sequence>
<evidence type="ECO:0000259" key="5">
    <source>
        <dbReference type="Pfam" id="PF00251"/>
    </source>
</evidence>
<comment type="similarity">
    <text evidence="1">Belongs to the glycosyl hydrolase 32 family.</text>
</comment>
<dbReference type="PANTHER" id="PTHR43101:SF1">
    <property type="entry name" value="BETA-FRUCTOSIDASE"/>
    <property type="match status" value="1"/>
</dbReference>
<dbReference type="InterPro" id="IPR013148">
    <property type="entry name" value="Glyco_hydro_32_N"/>
</dbReference>
<proteinExistence type="inferred from homology"/>
<dbReference type="RefSeq" id="WP_071861613.1">
    <property type="nucleotide sequence ID" value="NZ_JBHLVS010000031.1"/>
</dbReference>
<gene>
    <name evidence="6" type="ORF">RV00_GL001737</name>
</gene>
<dbReference type="InterPro" id="IPR051214">
    <property type="entry name" value="GH32_Enzymes"/>
</dbReference>
<organism evidence="6 7">
    <name type="scientific">Enterococcus devriesei</name>
    <dbReference type="NCBI Taxonomy" id="319970"/>
    <lineage>
        <taxon>Bacteria</taxon>
        <taxon>Bacillati</taxon>
        <taxon>Bacillota</taxon>
        <taxon>Bacilli</taxon>
        <taxon>Lactobacillales</taxon>
        <taxon>Enterococcaceae</taxon>
        <taxon>Enterococcus</taxon>
    </lineage>
</organism>
<evidence type="ECO:0000256" key="3">
    <source>
        <dbReference type="ARBA" id="ARBA00022801"/>
    </source>
</evidence>
<evidence type="ECO:0000313" key="6">
    <source>
        <dbReference type="EMBL" id="OJG36378.1"/>
    </source>
</evidence>
<dbReference type="EC" id="3.2.1.26" evidence="2"/>
<evidence type="ECO:0000256" key="2">
    <source>
        <dbReference type="ARBA" id="ARBA00012758"/>
    </source>
</evidence>
<dbReference type="Gene3D" id="2.115.10.20">
    <property type="entry name" value="Glycosyl hydrolase domain, family 43"/>
    <property type="match status" value="1"/>
</dbReference>
<dbReference type="SUPFAM" id="SSF75005">
    <property type="entry name" value="Arabinanase/levansucrase/invertase"/>
    <property type="match status" value="1"/>
</dbReference>
<dbReference type="GO" id="GO:0005975">
    <property type="term" value="P:carbohydrate metabolic process"/>
    <property type="evidence" value="ECO:0007669"/>
    <property type="project" value="InterPro"/>
</dbReference>
<reference evidence="6 7" key="1">
    <citation type="submission" date="2014-12" db="EMBL/GenBank/DDBJ databases">
        <title>Draft genome sequences of 29 type strains of Enterococci.</title>
        <authorList>
            <person name="Zhong Z."/>
            <person name="Sun Z."/>
            <person name="Liu W."/>
            <person name="Zhang W."/>
            <person name="Zhang H."/>
        </authorList>
    </citation>
    <scope>NUCLEOTIDE SEQUENCE [LARGE SCALE GENOMIC DNA]</scope>
    <source>
        <strain evidence="6 7">DSM 22802</strain>
    </source>
</reference>
<dbReference type="AlphaFoldDB" id="A0A1L8SWN5"/>
<evidence type="ECO:0000256" key="1">
    <source>
        <dbReference type="ARBA" id="ARBA00009902"/>
    </source>
</evidence>
<keyword evidence="4" id="KW-0326">Glycosidase</keyword>
<dbReference type="CDD" id="cd08996">
    <property type="entry name" value="GH32_FFase"/>
    <property type="match status" value="1"/>
</dbReference>
<accession>A0A1L8SWN5</accession>
<protein>
    <recommendedName>
        <fullName evidence="2">beta-fructofuranosidase</fullName>
        <ecNumber evidence="2">3.2.1.26</ecNumber>
    </recommendedName>
</protein>
<keyword evidence="3" id="KW-0378">Hydrolase</keyword>
<evidence type="ECO:0000313" key="7">
    <source>
        <dbReference type="Proteomes" id="UP000183700"/>
    </source>
</evidence>
<dbReference type="PROSITE" id="PS00609">
    <property type="entry name" value="GLYCOSYL_HYDROL_F32"/>
    <property type="match status" value="1"/>
</dbReference>
<keyword evidence="7" id="KW-1185">Reference proteome</keyword>
<dbReference type="OrthoDB" id="9759709at2"/>
<dbReference type="EMBL" id="JXKM01000003">
    <property type="protein sequence ID" value="OJG36378.1"/>
    <property type="molecule type" value="Genomic_DNA"/>
</dbReference>
<dbReference type="InterPro" id="IPR023296">
    <property type="entry name" value="Glyco_hydro_beta-prop_sf"/>
</dbReference>